<evidence type="ECO:0000313" key="1">
    <source>
        <dbReference type="EMBL" id="CAB4133336.1"/>
    </source>
</evidence>
<protein>
    <submittedName>
        <fullName evidence="1">Uncharacterized protein</fullName>
    </submittedName>
</protein>
<proteinExistence type="predicted"/>
<dbReference type="EMBL" id="LR796270">
    <property type="protein sequence ID" value="CAB4133336.1"/>
    <property type="molecule type" value="Genomic_DNA"/>
</dbReference>
<accession>A0A6J5LJP9</accession>
<sequence>MISFKNYLLEADKKDTITFDIPLLIRVLELTREDIKDDADLHRVVERLIDIRNKGTLTMDDYDFIAKLKEEYVKEDGMGGGAVGGGNFVGGGAIAGTGGKGGEPGVELRKKKRFKPNPVMMGIRRK</sequence>
<organism evidence="1">
    <name type="scientific">uncultured Caudovirales phage</name>
    <dbReference type="NCBI Taxonomy" id="2100421"/>
    <lineage>
        <taxon>Viruses</taxon>
        <taxon>Duplodnaviria</taxon>
        <taxon>Heunggongvirae</taxon>
        <taxon>Uroviricota</taxon>
        <taxon>Caudoviricetes</taxon>
        <taxon>Peduoviridae</taxon>
        <taxon>Maltschvirus</taxon>
        <taxon>Maltschvirus maltsch</taxon>
    </lineage>
</organism>
<gene>
    <name evidence="1" type="ORF">UFOVP250_130</name>
</gene>
<name>A0A6J5LJP9_9CAUD</name>
<reference evidence="1" key="1">
    <citation type="submission" date="2020-04" db="EMBL/GenBank/DDBJ databases">
        <authorList>
            <person name="Chiriac C."/>
            <person name="Salcher M."/>
            <person name="Ghai R."/>
            <person name="Kavagutti S V."/>
        </authorList>
    </citation>
    <scope>NUCLEOTIDE SEQUENCE</scope>
</reference>